<protein>
    <submittedName>
        <fullName evidence="1">Uncharacterized protein</fullName>
    </submittedName>
</protein>
<reference evidence="1" key="1">
    <citation type="journal article" date="2015" name="MBio">
        <title>Eco-Evolutionary Dynamics of Episomes among Ecologically Cohesive Bacterial Populations.</title>
        <authorList>
            <person name="Xue H."/>
            <person name="Cordero O.X."/>
            <person name="Camas F.M."/>
            <person name="Trimble W."/>
            <person name="Meyer F."/>
            <person name="Guglielmini J."/>
            <person name="Rocha E.P."/>
            <person name="Polz M.F."/>
        </authorList>
    </citation>
    <scope>NUCLEOTIDE SEQUENCE</scope>
    <source>
        <strain evidence="1">1F_253</strain>
    </source>
</reference>
<organism evidence="1">
    <name type="scientific">Vibrio tasmaniensis</name>
    <dbReference type="NCBI Taxonomy" id="212663"/>
    <lineage>
        <taxon>Bacteria</taxon>
        <taxon>Pseudomonadati</taxon>
        <taxon>Pseudomonadota</taxon>
        <taxon>Gammaproteobacteria</taxon>
        <taxon>Vibrionales</taxon>
        <taxon>Vibrionaceae</taxon>
        <taxon>Vibrio</taxon>
    </lineage>
</organism>
<evidence type="ECO:0000313" key="1">
    <source>
        <dbReference type="EMBL" id="AKN38660.1"/>
    </source>
</evidence>
<dbReference type="EMBL" id="KP795606">
    <property type="protein sequence ID" value="AKN38660.1"/>
    <property type="molecule type" value="Genomic_DNA"/>
</dbReference>
<name>A0A0H3ZR06_9VIBR</name>
<accession>A0A0H3ZR06</accession>
<dbReference type="AlphaFoldDB" id="A0A0H3ZR06"/>
<proteinExistence type="predicted"/>
<sequence length="116" mass="13240">MPKIGIKWLSACSVFGRYAYSHTAPSGIKSTSAAKNQPFRLRRPLPFFKLNLSDFRYRYGRFQIGIFLLPFRAALRCELGFTPPFRSHNTNHLFLSRLSPLAATRGGFIERLLSSD</sequence>